<keyword evidence="3" id="KW-1185">Reference proteome</keyword>
<feature type="transmembrane region" description="Helical" evidence="1">
    <location>
        <begin position="192"/>
        <end position="210"/>
    </location>
</feature>
<feature type="transmembrane region" description="Helical" evidence="1">
    <location>
        <begin position="148"/>
        <end position="171"/>
    </location>
</feature>
<protein>
    <submittedName>
        <fullName evidence="2">Uncharacterized protein</fullName>
    </submittedName>
</protein>
<accession>A0A226CWT4</accession>
<evidence type="ECO:0000256" key="1">
    <source>
        <dbReference type="SAM" id="Phobius"/>
    </source>
</evidence>
<comment type="caution">
    <text evidence="2">The sequence shown here is derived from an EMBL/GenBank/DDBJ whole genome shotgun (WGS) entry which is preliminary data.</text>
</comment>
<evidence type="ECO:0000313" key="2">
    <source>
        <dbReference type="EMBL" id="OXA36968.1"/>
    </source>
</evidence>
<dbReference type="EMBL" id="LNIX01000067">
    <property type="protein sequence ID" value="OXA36968.1"/>
    <property type="molecule type" value="Genomic_DNA"/>
</dbReference>
<gene>
    <name evidence="2" type="ORF">Fcan01_28275</name>
</gene>
<keyword evidence="1" id="KW-1133">Transmembrane helix</keyword>
<organism evidence="2 3">
    <name type="scientific">Folsomia candida</name>
    <name type="common">Springtail</name>
    <dbReference type="NCBI Taxonomy" id="158441"/>
    <lineage>
        <taxon>Eukaryota</taxon>
        <taxon>Metazoa</taxon>
        <taxon>Ecdysozoa</taxon>
        <taxon>Arthropoda</taxon>
        <taxon>Hexapoda</taxon>
        <taxon>Collembola</taxon>
        <taxon>Entomobryomorpha</taxon>
        <taxon>Isotomoidea</taxon>
        <taxon>Isotomidae</taxon>
        <taxon>Proisotominae</taxon>
        <taxon>Folsomia</taxon>
    </lineage>
</organism>
<dbReference type="AlphaFoldDB" id="A0A226CWT4"/>
<keyword evidence="1" id="KW-0472">Membrane</keyword>
<keyword evidence="1" id="KW-0812">Transmembrane</keyword>
<reference evidence="2 3" key="1">
    <citation type="submission" date="2015-12" db="EMBL/GenBank/DDBJ databases">
        <title>The genome of Folsomia candida.</title>
        <authorList>
            <person name="Faddeeva A."/>
            <person name="Derks M.F."/>
            <person name="Anvar Y."/>
            <person name="Smit S."/>
            <person name="Van Straalen N."/>
            <person name="Roelofs D."/>
        </authorList>
    </citation>
    <scope>NUCLEOTIDE SEQUENCE [LARGE SCALE GENOMIC DNA]</scope>
    <source>
        <strain evidence="2 3">VU population</strain>
        <tissue evidence="2">Whole body</tissue>
    </source>
</reference>
<sequence length="351" mass="41011">MFSPAWNHEAVNKFPLQAITQRLKTIEAEDSKFRKTCRQFQEKNELKISKKLDRNLISLTNYVAVHHLHRLLLAKYTINGEKKLLEDFKQRLEFQKQTCRCILYYSMAIPAILFLPIIASHPTFGESLYDKVIATPAHHILPFWTKDAIIYVFRVILVSSFLLFLVTNNYLPRAYISSEASSAAIAERRRKSWVLQMMASTTVMSIPTIIRNIEFDHLYTPSFLEIMVLEPAYWFAMFLRDVMPPPGPMTEEDEVTQKLIDERLSKSRISYLYDPEDDPVSHLLLYTSTVAVLVLTFPLISYLYCTLTRIHLRKPSEIIRVQKFIAERVYPAIWFCSLLIWGWQIKLPLLA</sequence>
<dbReference type="Proteomes" id="UP000198287">
    <property type="component" value="Unassembled WGS sequence"/>
</dbReference>
<feature type="transmembrane region" description="Helical" evidence="1">
    <location>
        <begin position="283"/>
        <end position="304"/>
    </location>
</feature>
<evidence type="ECO:0000313" key="3">
    <source>
        <dbReference type="Proteomes" id="UP000198287"/>
    </source>
</evidence>
<name>A0A226CWT4_FOLCA</name>
<proteinExistence type="predicted"/>
<feature type="transmembrane region" description="Helical" evidence="1">
    <location>
        <begin position="101"/>
        <end position="119"/>
    </location>
</feature>
<feature type="transmembrane region" description="Helical" evidence="1">
    <location>
        <begin position="325"/>
        <end position="345"/>
    </location>
</feature>